<accession>A0A415D7Q2</accession>
<feature type="transmembrane region" description="Helical" evidence="2">
    <location>
        <begin position="139"/>
        <end position="158"/>
    </location>
</feature>
<keyword evidence="2" id="KW-0812">Transmembrane</keyword>
<dbReference type="EMBL" id="QRMI01000008">
    <property type="protein sequence ID" value="RHJ62595.1"/>
    <property type="molecule type" value="Genomic_DNA"/>
</dbReference>
<comment type="caution">
    <text evidence="3">The sequence shown here is derived from an EMBL/GenBank/DDBJ whole genome shotgun (WGS) entry which is preliminary data.</text>
</comment>
<keyword evidence="1" id="KW-0175">Coiled coil</keyword>
<feature type="coiled-coil region" evidence="1">
    <location>
        <begin position="1"/>
        <end position="32"/>
    </location>
</feature>
<evidence type="ECO:0000313" key="3">
    <source>
        <dbReference type="EMBL" id="RHJ62595.1"/>
    </source>
</evidence>
<feature type="transmembrane region" description="Helical" evidence="2">
    <location>
        <begin position="164"/>
        <end position="185"/>
    </location>
</feature>
<sequence length="366" mass="39824">MSKKKSKLQQAQDEAQASINETNKKIEELGKHSNNLCIELNNIQKLFDEIRNIPSEKKIECEKLKKIRLNWKQQAEKIESDYKAAAVKNAGAGAAGVSAGVAVAAMGPTAAMGIATTFGVASTGTAISTLSGAAATNAALAWLGGGALAAGGGGMAAGEAFLTLAGPVGWAIAGVALVASGIMFWRSSSKKKRIEEIFTLISKRDVKSYKLAVVELSERIIRIDEESKLLRDAIVKVKSFGTDYDAMTEAQQYELGAYVNLMLSATQLLVNPILGLQPKYGNEDFEKFISWKGRKTDKALCNDFKTLIISFANLLYKIDLDDNDKRLLYKTFKGNKKMLSALNMKKKEFKVDILNAVEEALLYSYK</sequence>
<organism evidence="3 4">
    <name type="scientific">[Ruminococcus] lactaris</name>
    <dbReference type="NCBI Taxonomy" id="46228"/>
    <lineage>
        <taxon>Bacteria</taxon>
        <taxon>Bacillati</taxon>
        <taxon>Bacillota</taxon>
        <taxon>Clostridia</taxon>
        <taxon>Lachnospirales</taxon>
        <taxon>Lachnospiraceae</taxon>
        <taxon>Mediterraneibacter</taxon>
    </lineage>
</organism>
<keyword evidence="2" id="KW-0472">Membrane</keyword>
<gene>
    <name evidence="3" type="ORF">DW116_04315</name>
</gene>
<dbReference type="Proteomes" id="UP000285832">
    <property type="component" value="Unassembled WGS sequence"/>
</dbReference>
<proteinExistence type="predicted"/>
<reference evidence="3 4" key="1">
    <citation type="submission" date="2018-08" db="EMBL/GenBank/DDBJ databases">
        <title>A genome reference for cultivated species of the human gut microbiota.</title>
        <authorList>
            <person name="Zou Y."/>
            <person name="Xue W."/>
            <person name="Luo G."/>
        </authorList>
    </citation>
    <scope>NUCLEOTIDE SEQUENCE [LARGE SCALE GENOMIC DNA]</scope>
    <source>
        <strain evidence="3 4">AM09-9</strain>
    </source>
</reference>
<dbReference type="RefSeq" id="WP_118278835.1">
    <property type="nucleotide sequence ID" value="NZ_JAQDJO010000007.1"/>
</dbReference>
<name>A0A415D7Q2_9FIRM</name>
<keyword evidence="2" id="KW-1133">Transmembrane helix</keyword>
<evidence type="ECO:0000256" key="1">
    <source>
        <dbReference type="SAM" id="Coils"/>
    </source>
</evidence>
<protein>
    <submittedName>
        <fullName evidence="3">Uncharacterized protein</fullName>
    </submittedName>
</protein>
<dbReference type="AlphaFoldDB" id="A0A415D7Q2"/>
<evidence type="ECO:0000313" key="4">
    <source>
        <dbReference type="Proteomes" id="UP000285832"/>
    </source>
</evidence>
<evidence type="ECO:0000256" key="2">
    <source>
        <dbReference type="SAM" id="Phobius"/>
    </source>
</evidence>